<gene>
    <name evidence="2" type="ORF">J2W25_000855</name>
</gene>
<keyword evidence="1" id="KW-0732">Signal</keyword>
<evidence type="ECO:0000313" key="3">
    <source>
        <dbReference type="Proteomes" id="UP001244295"/>
    </source>
</evidence>
<dbReference type="InterPro" id="IPR011990">
    <property type="entry name" value="TPR-like_helical_dom_sf"/>
</dbReference>
<dbReference type="PANTHER" id="PTHR11102">
    <property type="entry name" value="SEL-1-LIKE PROTEIN"/>
    <property type="match status" value="1"/>
</dbReference>
<dbReference type="PANTHER" id="PTHR11102:SF160">
    <property type="entry name" value="ERAD-ASSOCIATED E3 UBIQUITIN-PROTEIN LIGASE COMPONENT HRD3"/>
    <property type="match status" value="1"/>
</dbReference>
<sequence length="200" mass="21644">MLVPLLVFWVGASALANDFAEAETLRKAGFYNDAFPIYMRLAEAGDAPAQNAVGLMLQGGLGTPENMEASFAWLKRSAEQGYTPGQANLGAAYRFGRGTPQDFKESIQWLRKGANGGSPTAMYNLGVMLHQGKGIQVDDVEALKWFLLAREFGHKDGAHNVTATAYLVDSAGQKRAEDAANEWLGTYRKKKDSPPAGSEQ</sequence>
<protein>
    <submittedName>
        <fullName evidence="2">TPR repeat protein</fullName>
    </submittedName>
</protein>
<dbReference type="Proteomes" id="UP001244295">
    <property type="component" value="Unassembled WGS sequence"/>
</dbReference>
<dbReference type="InterPro" id="IPR006597">
    <property type="entry name" value="Sel1-like"/>
</dbReference>
<dbReference type="Pfam" id="PF08238">
    <property type="entry name" value="Sel1"/>
    <property type="match status" value="3"/>
</dbReference>
<reference evidence="2" key="1">
    <citation type="submission" date="2023-07" db="EMBL/GenBank/DDBJ databases">
        <title>Sorghum-associated microbial communities from plants grown in Nebraska, USA.</title>
        <authorList>
            <person name="Schachtman D."/>
        </authorList>
    </citation>
    <scope>NUCLEOTIDE SEQUENCE</scope>
    <source>
        <strain evidence="2">DS2795</strain>
    </source>
</reference>
<dbReference type="AlphaFoldDB" id="A0AAW8DQP5"/>
<dbReference type="Gene3D" id="1.25.40.10">
    <property type="entry name" value="Tetratricopeptide repeat domain"/>
    <property type="match status" value="1"/>
</dbReference>
<feature type="signal peptide" evidence="1">
    <location>
        <begin position="1"/>
        <end position="16"/>
    </location>
</feature>
<evidence type="ECO:0000256" key="1">
    <source>
        <dbReference type="SAM" id="SignalP"/>
    </source>
</evidence>
<dbReference type="SUPFAM" id="SSF81901">
    <property type="entry name" value="HCP-like"/>
    <property type="match status" value="1"/>
</dbReference>
<dbReference type="RefSeq" id="WP_307635833.1">
    <property type="nucleotide sequence ID" value="NZ_JAUSRR010000002.1"/>
</dbReference>
<dbReference type="SMART" id="SM00671">
    <property type="entry name" value="SEL1"/>
    <property type="match status" value="3"/>
</dbReference>
<name>A0AAW8DQP5_9BURK</name>
<feature type="chain" id="PRO_5043611468" evidence="1">
    <location>
        <begin position="17"/>
        <end position="200"/>
    </location>
</feature>
<evidence type="ECO:0000313" key="2">
    <source>
        <dbReference type="EMBL" id="MDP9921840.1"/>
    </source>
</evidence>
<proteinExistence type="predicted"/>
<dbReference type="EMBL" id="JAUSRR010000002">
    <property type="protein sequence ID" value="MDP9921840.1"/>
    <property type="molecule type" value="Genomic_DNA"/>
</dbReference>
<accession>A0AAW8DQP5</accession>
<organism evidence="2 3">
    <name type="scientific">Variovorax boronicumulans</name>
    <dbReference type="NCBI Taxonomy" id="436515"/>
    <lineage>
        <taxon>Bacteria</taxon>
        <taxon>Pseudomonadati</taxon>
        <taxon>Pseudomonadota</taxon>
        <taxon>Betaproteobacteria</taxon>
        <taxon>Burkholderiales</taxon>
        <taxon>Comamonadaceae</taxon>
        <taxon>Variovorax</taxon>
    </lineage>
</organism>
<dbReference type="InterPro" id="IPR050767">
    <property type="entry name" value="Sel1_AlgK"/>
</dbReference>
<comment type="caution">
    <text evidence="2">The sequence shown here is derived from an EMBL/GenBank/DDBJ whole genome shotgun (WGS) entry which is preliminary data.</text>
</comment>